<keyword evidence="2" id="KW-1185">Reference proteome</keyword>
<dbReference type="EMBL" id="VJMJ01000077">
    <property type="protein sequence ID" value="KAF0738305.1"/>
    <property type="molecule type" value="Genomic_DNA"/>
</dbReference>
<dbReference type="SUPFAM" id="SSF56219">
    <property type="entry name" value="DNase I-like"/>
    <property type="match status" value="1"/>
</dbReference>
<accession>A0A6G0XDV6</accession>
<comment type="caution">
    <text evidence="1">The sequence shown here is derived from an EMBL/GenBank/DDBJ whole genome shotgun (WGS) entry which is preliminary data.</text>
</comment>
<evidence type="ECO:0008006" key="3">
    <source>
        <dbReference type="Google" id="ProtNLM"/>
    </source>
</evidence>
<dbReference type="Proteomes" id="UP000481153">
    <property type="component" value="Unassembled WGS sequence"/>
</dbReference>
<evidence type="ECO:0000313" key="1">
    <source>
        <dbReference type="EMBL" id="KAF0738305.1"/>
    </source>
</evidence>
<evidence type="ECO:0000313" key="2">
    <source>
        <dbReference type="Proteomes" id="UP000481153"/>
    </source>
</evidence>
<dbReference type="AlphaFoldDB" id="A0A6G0XDV6"/>
<gene>
    <name evidence="1" type="ORF">Ae201684_005863</name>
</gene>
<dbReference type="VEuPathDB" id="FungiDB:AeMF1_007163"/>
<dbReference type="Gene3D" id="3.60.10.10">
    <property type="entry name" value="Endonuclease/exonuclease/phosphatase"/>
    <property type="match status" value="1"/>
</dbReference>
<protein>
    <recommendedName>
        <fullName evidence="3">Endonuclease/exonuclease/phosphatase domain-containing protein</fullName>
    </recommendedName>
</protein>
<dbReference type="InterPro" id="IPR036691">
    <property type="entry name" value="Endo/exonu/phosph_ase_sf"/>
</dbReference>
<sequence length="148" mass="16900">MPGFQHLKPLYDKRVPNRYLVVRTLWASTPVFFHNVYAPVEDDQRAAFFASLPTDFDDDDQGIHIIGGDFNLPLNTALDATSPSANYNNGKAECLAWLAALRVTDAYRLKYPSTRVFSRPGRRNRLDYIFVDWGLATHHLHNSVYEAN</sequence>
<reference evidence="1 2" key="1">
    <citation type="submission" date="2019-07" db="EMBL/GenBank/DDBJ databases">
        <title>Genomics analysis of Aphanomyces spp. identifies a new class of oomycete effector associated with host adaptation.</title>
        <authorList>
            <person name="Gaulin E."/>
        </authorList>
    </citation>
    <scope>NUCLEOTIDE SEQUENCE [LARGE SCALE GENOMIC DNA]</scope>
    <source>
        <strain evidence="1 2">ATCC 201684</strain>
    </source>
</reference>
<name>A0A6G0XDV6_9STRA</name>
<organism evidence="1 2">
    <name type="scientific">Aphanomyces euteiches</name>
    <dbReference type="NCBI Taxonomy" id="100861"/>
    <lineage>
        <taxon>Eukaryota</taxon>
        <taxon>Sar</taxon>
        <taxon>Stramenopiles</taxon>
        <taxon>Oomycota</taxon>
        <taxon>Saprolegniomycetes</taxon>
        <taxon>Saprolegniales</taxon>
        <taxon>Verrucalvaceae</taxon>
        <taxon>Aphanomyces</taxon>
    </lineage>
</organism>
<proteinExistence type="predicted"/>